<evidence type="ECO:0000313" key="7">
    <source>
        <dbReference type="EMBL" id="SMD45609.1"/>
    </source>
</evidence>
<evidence type="ECO:0000256" key="1">
    <source>
        <dbReference type="ARBA" id="ARBA00010641"/>
    </source>
</evidence>
<dbReference type="Gene3D" id="1.10.1740.10">
    <property type="match status" value="1"/>
</dbReference>
<gene>
    <name evidence="7" type="ORF">SAMN00777080_4267</name>
</gene>
<dbReference type="PANTHER" id="PTHR43133:SF46">
    <property type="entry name" value="RNA POLYMERASE SIGMA-70 FACTOR ECF SUBFAMILY"/>
    <property type="match status" value="1"/>
</dbReference>
<dbReference type="RefSeq" id="WP_172805256.1">
    <property type="nucleotide sequence ID" value="NZ_LT838813.1"/>
</dbReference>
<dbReference type="GO" id="GO:0006352">
    <property type="term" value="P:DNA-templated transcription initiation"/>
    <property type="evidence" value="ECO:0007669"/>
    <property type="project" value="InterPro"/>
</dbReference>
<evidence type="ECO:0000313" key="8">
    <source>
        <dbReference type="Proteomes" id="UP000192333"/>
    </source>
</evidence>
<dbReference type="InterPro" id="IPR039425">
    <property type="entry name" value="RNA_pol_sigma-70-like"/>
</dbReference>
<evidence type="ECO:0000256" key="3">
    <source>
        <dbReference type="ARBA" id="ARBA00023082"/>
    </source>
</evidence>
<keyword evidence="4" id="KW-0804">Transcription</keyword>
<dbReference type="Pfam" id="PF04542">
    <property type="entry name" value="Sigma70_r2"/>
    <property type="match status" value="1"/>
</dbReference>
<dbReference type="Proteomes" id="UP000192333">
    <property type="component" value="Chromosome I"/>
</dbReference>
<dbReference type="GO" id="GO:0016987">
    <property type="term" value="F:sigma factor activity"/>
    <property type="evidence" value="ECO:0007669"/>
    <property type="project" value="UniProtKB-KW"/>
</dbReference>
<keyword evidence="2" id="KW-0805">Transcription regulation</keyword>
<organism evidence="7 8">
    <name type="scientific">Aquiflexum balticum DSM 16537</name>
    <dbReference type="NCBI Taxonomy" id="758820"/>
    <lineage>
        <taxon>Bacteria</taxon>
        <taxon>Pseudomonadati</taxon>
        <taxon>Bacteroidota</taxon>
        <taxon>Cytophagia</taxon>
        <taxon>Cytophagales</taxon>
        <taxon>Cyclobacteriaceae</taxon>
        <taxon>Aquiflexum</taxon>
    </lineage>
</organism>
<feature type="domain" description="RNA polymerase sigma factor 70 region 4 type 2" evidence="6">
    <location>
        <begin position="131"/>
        <end position="174"/>
    </location>
</feature>
<keyword evidence="8" id="KW-1185">Reference proteome</keyword>
<dbReference type="GO" id="GO:0003677">
    <property type="term" value="F:DNA binding"/>
    <property type="evidence" value="ECO:0007669"/>
    <property type="project" value="InterPro"/>
</dbReference>
<feature type="domain" description="RNA polymerase sigma-70 region 2" evidence="5">
    <location>
        <begin position="30"/>
        <end position="97"/>
    </location>
</feature>
<dbReference type="SUPFAM" id="SSF88659">
    <property type="entry name" value="Sigma3 and sigma4 domains of RNA polymerase sigma factors"/>
    <property type="match status" value="1"/>
</dbReference>
<dbReference type="InterPro" id="IPR036388">
    <property type="entry name" value="WH-like_DNA-bd_sf"/>
</dbReference>
<protein>
    <submittedName>
        <fullName evidence="7">RNA polymerase sigma-70 factor, ECF subfamily</fullName>
    </submittedName>
</protein>
<dbReference type="Pfam" id="PF08281">
    <property type="entry name" value="Sigma70_r4_2"/>
    <property type="match status" value="1"/>
</dbReference>
<dbReference type="EMBL" id="LT838813">
    <property type="protein sequence ID" value="SMD45609.1"/>
    <property type="molecule type" value="Genomic_DNA"/>
</dbReference>
<dbReference type="InterPro" id="IPR013325">
    <property type="entry name" value="RNA_pol_sigma_r2"/>
</dbReference>
<dbReference type="Gene3D" id="1.10.10.10">
    <property type="entry name" value="Winged helix-like DNA-binding domain superfamily/Winged helix DNA-binding domain"/>
    <property type="match status" value="1"/>
</dbReference>
<proteinExistence type="inferred from homology"/>
<dbReference type="InterPro" id="IPR013249">
    <property type="entry name" value="RNA_pol_sigma70_r4_t2"/>
</dbReference>
<evidence type="ECO:0000256" key="2">
    <source>
        <dbReference type="ARBA" id="ARBA00023015"/>
    </source>
</evidence>
<evidence type="ECO:0000259" key="5">
    <source>
        <dbReference type="Pfam" id="PF04542"/>
    </source>
</evidence>
<accession>A0A1W2H9P7</accession>
<dbReference type="InterPro" id="IPR007627">
    <property type="entry name" value="RNA_pol_sigma70_r2"/>
</dbReference>
<evidence type="ECO:0000259" key="6">
    <source>
        <dbReference type="Pfam" id="PF08281"/>
    </source>
</evidence>
<name>A0A1W2H9P7_9BACT</name>
<dbReference type="SUPFAM" id="SSF88946">
    <property type="entry name" value="Sigma2 domain of RNA polymerase sigma factors"/>
    <property type="match status" value="1"/>
</dbReference>
<dbReference type="STRING" id="758820.SAMN00777080_4267"/>
<reference evidence="8" key="1">
    <citation type="submission" date="2017-04" db="EMBL/GenBank/DDBJ databases">
        <authorList>
            <person name="Varghese N."/>
            <person name="Submissions S."/>
        </authorList>
    </citation>
    <scope>NUCLEOTIDE SEQUENCE [LARGE SCALE GENOMIC DNA]</scope>
    <source>
        <strain evidence="8">DSM 16537</strain>
    </source>
</reference>
<sequence length="202" mass="23569">MNKVKINSIDIKFLVSGLKSGDEKSFCELYNFFKPKIFYTSKKMNLSSEDAEETVQEVFLIIWKNRHNLNCELSFNAYLLTILKSIIIKKAKKEARRMAYEVYEISTMETSSNETEKQIEYREFEEISHAEIEKLPKTQKEIFKMKNYENLASGEIAEKLSISKRTVESHIYSATKSVKQKLLTKYMIPAKSLVFGIISQFL</sequence>
<dbReference type="PANTHER" id="PTHR43133">
    <property type="entry name" value="RNA POLYMERASE ECF-TYPE SIGMA FACTO"/>
    <property type="match status" value="1"/>
</dbReference>
<dbReference type="NCBIfam" id="TIGR02937">
    <property type="entry name" value="sigma70-ECF"/>
    <property type="match status" value="1"/>
</dbReference>
<dbReference type="InterPro" id="IPR013324">
    <property type="entry name" value="RNA_pol_sigma_r3/r4-like"/>
</dbReference>
<evidence type="ECO:0000256" key="4">
    <source>
        <dbReference type="ARBA" id="ARBA00023163"/>
    </source>
</evidence>
<keyword evidence="3" id="KW-0731">Sigma factor</keyword>
<dbReference type="AlphaFoldDB" id="A0A1W2H9P7"/>
<dbReference type="InterPro" id="IPR014284">
    <property type="entry name" value="RNA_pol_sigma-70_dom"/>
</dbReference>
<comment type="similarity">
    <text evidence="1">Belongs to the sigma-70 factor family. ECF subfamily.</text>
</comment>